<feature type="region of interest" description="RNA binding" evidence="4">
    <location>
        <begin position="246"/>
        <end position="252"/>
    </location>
</feature>
<organism evidence="6 7">
    <name type="scientific">Candidatus Nitronereus thalassa</name>
    <dbReference type="NCBI Taxonomy" id="3020898"/>
    <lineage>
        <taxon>Bacteria</taxon>
        <taxon>Pseudomonadati</taxon>
        <taxon>Nitrospirota</taxon>
        <taxon>Nitrospiria</taxon>
        <taxon>Nitrospirales</taxon>
        <taxon>Nitrospiraceae</taxon>
        <taxon>Candidatus Nitronereus</taxon>
    </lineage>
</organism>
<dbReference type="NCBIfam" id="TIGR00430">
    <property type="entry name" value="Q_tRNA_tgt"/>
    <property type="match status" value="1"/>
</dbReference>
<dbReference type="Proteomes" id="UP001250932">
    <property type="component" value="Unassembled WGS sequence"/>
</dbReference>
<dbReference type="InterPro" id="IPR002616">
    <property type="entry name" value="tRNA_ribo_trans-like"/>
</dbReference>
<feature type="binding site" evidence="4">
    <location>
        <position position="146"/>
    </location>
    <ligand>
        <name>substrate</name>
    </ligand>
</feature>
<keyword evidence="2 4" id="KW-0808">Transferase</keyword>
<comment type="pathway">
    <text evidence="4">tRNA modification; tRNA-queuosine biosynthesis.</text>
</comment>
<keyword evidence="1 4" id="KW-0328">Glycosyltransferase</keyword>
<gene>
    <name evidence="4 6" type="primary">tgt</name>
    <name evidence="6" type="ORF">PPG34_17570</name>
</gene>
<dbReference type="EMBL" id="JAQOUE010000002">
    <property type="protein sequence ID" value="MDT7044164.1"/>
    <property type="molecule type" value="Genomic_DNA"/>
</dbReference>
<proteinExistence type="inferred from homology"/>
<keyword evidence="4" id="KW-0862">Zinc</keyword>
<accession>A0ABU3KCH6</accession>
<evidence type="ECO:0000313" key="6">
    <source>
        <dbReference type="EMBL" id="MDT7044164.1"/>
    </source>
</evidence>
<feature type="binding site" evidence="4">
    <location>
        <position position="334"/>
    </location>
    <ligand>
        <name>Zn(2+)</name>
        <dbReference type="ChEBI" id="CHEBI:29105"/>
    </ligand>
</feature>
<evidence type="ECO:0000256" key="2">
    <source>
        <dbReference type="ARBA" id="ARBA00022679"/>
    </source>
</evidence>
<reference evidence="6 7" key="1">
    <citation type="journal article" date="2023" name="ISME J.">
        <title>Cultivation and genomic characterization of novel and ubiquitous marine nitrite-oxidizing bacteria from the Nitrospirales.</title>
        <authorList>
            <person name="Mueller A.J."/>
            <person name="Daebeler A."/>
            <person name="Herbold C.W."/>
            <person name="Kirkegaard R.H."/>
            <person name="Daims H."/>
        </authorList>
    </citation>
    <scope>NUCLEOTIDE SEQUENCE [LARGE SCALE GENOMIC DNA]</scope>
    <source>
        <strain evidence="6 7">EB</strain>
    </source>
</reference>
<feature type="domain" description="tRNA-guanine(15) transglycosylase-like" evidence="5">
    <location>
        <begin position="14"/>
        <end position="367"/>
    </location>
</feature>
<feature type="binding site" evidence="4">
    <location>
        <position position="305"/>
    </location>
    <ligand>
        <name>Zn(2+)</name>
        <dbReference type="ChEBI" id="CHEBI:29105"/>
    </ligand>
</feature>
<dbReference type="EC" id="2.4.2.29" evidence="4"/>
<evidence type="ECO:0000256" key="4">
    <source>
        <dbReference type="HAMAP-Rule" id="MF_00168"/>
    </source>
</evidence>
<protein>
    <recommendedName>
        <fullName evidence="4">Queuine tRNA-ribosyltransferase</fullName>
        <ecNumber evidence="4">2.4.2.29</ecNumber>
    </recommendedName>
    <alternativeName>
        <fullName evidence="4">Guanine insertion enzyme</fullName>
    </alternativeName>
    <alternativeName>
        <fullName evidence="4">tRNA-guanine transglycosylase</fullName>
    </alternativeName>
</protein>
<comment type="subunit">
    <text evidence="4">Homodimer. Within each dimer, one monomer is responsible for RNA recognition and catalysis, while the other monomer binds to the replacement base PreQ1.</text>
</comment>
<name>A0ABU3KCH6_9BACT</name>
<evidence type="ECO:0000256" key="1">
    <source>
        <dbReference type="ARBA" id="ARBA00022676"/>
    </source>
</evidence>
<feature type="binding site" evidence="4">
    <location>
        <position position="303"/>
    </location>
    <ligand>
        <name>Zn(2+)</name>
        <dbReference type="ChEBI" id="CHEBI:29105"/>
    </ligand>
</feature>
<evidence type="ECO:0000256" key="3">
    <source>
        <dbReference type="ARBA" id="ARBA00022694"/>
    </source>
</evidence>
<comment type="caution">
    <text evidence="4">Lacks conserved residue(s) required for the propagation of feature annotation.</text>
</comment>
<feature type="binding site" evidence="4">
    <location>
        <position position="188"/>
    </location>
    <ligand>
        <name>substrate</name>
    </ligand>
</feature>
<keyword evidence="4" id="KW-0479">Metal-binding</keyword>
<sequence>MIQFSTSYKETACQARTGQLTTPHGIIETPVFMPVGTLGPVKGITPDELKSCGFGLMLSNSYHLYLRPGHELIAELGGLHRFASWSGAILTDSGGFQMVSLSDLRHISDEGVTFKSHLDGSLHQLTPERCIEIQRALGSDIMMVLDECPTHPCTTEQAREAVRRSRHWARQCKVAAEGSGQALFGIVQGGLDADLRRTAAQDLVAMGFDGYALGGLSLGEDKLAMLTMIEVTIPELPEDHPRYLMGVGLPEDLVEGVIRGIDMFDCVMPSRHGRTGWLFTSTGRVMIKNAQYMRDESPIDAQCACPVCQKYSRAYLRHLFVSNEMLGVRLNTLHNLWYYQQLMKHMREAIQQDRLLAFREQFYATREASPRSRAYLDEIDVGVVDRNGRSRKEQVL</sequence>
<dbReference type="PANTHER" id="PTHR46499:SF1">
    <property type="entry name" value="QUEUINE TRNA-RIBOSYLTRANSFERASE"/>
    <property type="match status" value="1"/>
</dbReference>
<dbReference type="GO" id="GO:0016757">
    <property type="term" value="F:glycosyltransferase activity"/>
    <property type="evidence" value="ECO:0007669"/>
    <property type="project" value="UniProtKB-KW"/>
</dbReference>
<dbReference type="SUPFAM" id="SSF51713">
    <property type="entry name" value="tRNA-guanine transglycosylase"/>
    <property type="match status" value="1"/>
</dbReference>
<comment type="cofactor">
    <cofactor evidence="4">
        <name>Zn(2+)</name>
        <dbReference type="ChEBI" id="CHEBI:29105"/>
    </cofactor>
    <text evidence="4">Binds 1 zinc ion per subunit.</text>
</comment>
<feature type="binding site" evidence="4">
    <location>
        <position position="215"/>
    </location>
    <ligand>
        <name>substrate</name>
    </ligand>
</feature>
<dbReference type="HAMAP" id="MF_00168">
    <property type="entry name" value="Q_tRNA_Tgt"/>
    <property type="match status" value="1"/>
</dbReference>
<feature type="binding site" evidence="4">
    <location>
        <begin position="92"/>
        <end position="96"/>
    </location>
    <ligand>
        <name>substrate</name>
    </ligand>
</feature>
<dbReference type="InterPro" id="IPR036511">
    <property type="entry name" value="TGT-like_sf"/>
</dbReference>
<dbReference type="RefSeq" id="WP_313834750.1">
    <property type="nucleotide sequence ID" value="NZ_JAQOUE010000002.1"/>
</dbReference>
<feature type="active site" description="Nucleophile" evidence="4">
    <location>
        <position position="265"/>
    </location>
</feature>
<comment type="catalytic activity">
    <reaction evidence="4">
        <text>7-aminomethyl-7-carbaguanine + guanosine(34) in tRNA = 7-aminomethyl-7-carbaguanosine(34) in tRNA + guanine</text>
        <dbReference type="Rhea" id="RHEA:24104"/>
        <dbReference type="Rhea" id="RHEA-COMP:10341"/>
        <dbReference type="Rhea" id="RHEA-COMP:10342"/>
        <dbReference type="ChEBI" id="CHEBI:16235"/>
        <dbReference type="ChEBI" id="CHEBI:58703"/>
        <dbReference type="ChEBI" id="CHEBI:74269"/>
        <dbReference type="ChEBI" id="CHEBI:82833"/>
        <dbReference type="EC" id="2.4.2.29"/>
    </reaction>
</comment>
<dbReference type="InterPro" id="IPR050076">
    <property type="entry name" value="ArchSynthase1/Queuine_TRR"/>
</dbReference>
<keyword evidence="4" id="KW-0671">Queuosine biosynthesis</keyword>
<dbReference type="Gene3D" id="3.20.20.105">
    <property type="entry name" value="Queuine tRNA-ribosyltransferase-like"/>
    <property type="match status" value="1"/>
</dbReference>
<dbReference type="NCBIfam" id="TIGR00449">
    <property type="entry name" value="tgt_general"/>
    <property type="match status" value="1"/>
</dbReference>
<comment type="function">
    <text evidence="4">Catalyzes the base-exchange of a guanine (G) residue with the queuine precursor 7-aminomethyl-7-deazaguanine (PreQ1) at position 34 (anticodon wobble position) in tRNAs with GU(N) anticodons (tRNA-Asp, -Asn, -His and -Tyr). Catalysis occurs through a double-displacement mechanism. The nucleophile active site attacks the C1' of nucleotide 34 to detach the guanine base from the RNA, forming a covalent enzyme-RNA intermediate. The proton acceptor active site deprotonates the incoming PreQ1, allowing a nucleophilic attack on the C1' of the ribose to form the product. After dissociation, two additional enzymatic reactions on the tRNA convert PreQ1 to queuine (Q), resulting in the hypermodified nucleoside queuosine (7-(((4,5-cis-dihydroxy-2-cyclopenten-1-yl)amino)methyl)-7-deazaguanosine).</text>
</comment>
<comment type="caution">
    <text evidence="6">The sequence shown here is derived from an EMBL/GenBank/DDBJ whole genome shotgun (WGS) entry which is preliminary data.</text>
</comment>
<evidence type="ECO:0000313" key="7">
    <source>
        <dbReference type="Proteomes" id="UP001250932"/>
    </source>
</evidence>
<dbReference type="InterPro" id="IPR004803">
    <property type="entry name" value="TGT"/>
</dbReference>
<dbReference type="Pfam" id="PF01702">
    <property type="entry name" value="TGT"/>
    <property type="match status" value="1"/>
</dbReference>
<feature type="active site" description="Proton acceptor" evidence="4">
    <location>
        <position position="92"/>
    </location>
</feature>
<keyword evidence="7" id="KW-1185">Reference proteome</keyword>
<keyword evidence="3 4" id="KW-0819">tRNA processing</keyword>
<evidence type="ECO:0000259" key="5">
    <source>
        <dbReference type="Pfam" id="PF01702"/>
    </source>
</evidence>
<feature type="binding site" evidence="4">
    <location>
        <position position="308"/>
    </location>
    <ligand>
        <name>Zn(2+)</name>
        <dbReference type="ChEBI" id="CHEBI:29105"/>
    </ligand>
</feature>
<dbReference type="PANTHER" id="PTHR46499">
    <property type="entry name" value="QUEUINE TRNA-RIBOSYLTRANSFERASE"/>
    <property type="match status" value="1"/>
</dbReference>
<comment type="similarity">
    <text evidence="4">Belongs to the queuine tRNA-ribosyltransferase family.</text>
</comment>